<dbReference type="PROSITE" id="PS51077">
    <property type="entry name" value="HTH_ICLR"/>
    <property type="match status" value="1"/>
</dbReference>
<dbReference type="Gene3D" id="1.10.10.10">
    <property type="entry name" value="Winged helix-like DNA-binding domain superfamily/Winged helix DNA-binding domain"/>
    <property type="match status" value="1"/>
</dbReference>
<dbReference type="Pfam" id="PF01614">
    <property type="entry name" value="IclR_C"/>
    <property type="match status" value="1"/>
</dbReference>
<organism evidence="6 7">
    <name type="scientific">Francisella uliginis</name>
    <dbReference type="NCBI Taxonomy" id="573570"/>
    <lineage>
        <taxon>Bacteria</taxon>
        <taxon>Pseudomonadati</taxon>
        <taxon>Pseudomonadota</taxon>
        <taxon>Gammaproteobacteria</taxon>
        <taxon>Thiotrichales</taxon>
        <taxon>Francisellaceae</taxon>
        <taxon>Francisella</taxon>
    </lineage>
</organism>
<dbReference type="RefSeq" id="WP_072712094.1">
    <property type="nucleotide sequence ID" value="NZ_CP016796.1"/>
</dbReference>
<gene>
    <name evidence="6" type="ORF">F7310_04445</name>
</gene>
<dbReference type="SUPFAM" id="SSF55781">
    <property type="entry name" value="GAF domain-like"/>
    <property type="match status" value="1"/>
</dbReference>
<evidence type="ECO:0000313" key="6">
    <source>
        <dbReference type="EMBL" id="API86655.1"/>
    </source>
</evidence>
<dbReference type="PANTHER" id="PTHR30136:SF35">
    <property type="entry name" value="HTH-TYPE TRANSCRIPTIONAL REGULATOR RV1719"/>
    <property type="match status" value="1"/>
</dbReference>
<keyword evidence="1" id="KW-0805">Transcription regulation</keyword>
<dbReference type="KEGG" id="frx:F7310_04445"/>
<reference evidence="6 7" key="1">
    <citation type="journal article" date="2016" name="Appl. Environ. Microbiol.">
        <title>Whole genome relationships among Francisella bacteria of diverse origin define new species and provide specific regions for detection.</title>
        <authorList>
            <person name="Challacombe J.F."/>
            <person name="Petersen J.M."/>
            <person name="Gallegos-Graves V."/>
            <person name="Hodge D."/>
            <person name="Pillai S."/>
            <person name="Kuske C.R."/>
        </authorList>
    </citation>
    <scope>NUCLEOTIDE SEQUENCE [LARGE SCALE GENOMIC DNA]</scope>
    <source>
        <strain evidence="7">TX07-7310</strain>
    </source>
</reference>
<dbReference type="EMBL" id="CP016796">
    <property type="protein sequence ID" value="API86655.1"/>
    <property type="molecule type" value="Genomic_DNA"/>
</dbReference>
<accession>A0A1L4BS47</accession>
<evidence type="ECO:0000256" key="1">
    <source>
        <dbReference type="ARBA" id="ARBA00023015"/>
    </source>
</evidence>
<evidence type="ECO:0000256" key="2">
    <source>
        <dbReference type="ARBA" id="ARBA00023125"/>
    </source>
</evidence>
<evidence type="ECO:0000259" key="5">
    <source>
        <dbReference type="PROSITE" id="PS51078"/>
    </source>
</evidence>
<dbReference type="STRING" id="573570.F7310_04445"/>
<feature type="domain" description="HTH iclR-type" evidence="4">
    <location>
        <begin position="7"/>
        <end position="68"/>
    </location>
</feature>
<keyword evidence="2" id="KW-0238">DNA-binding</keyword>
<sequence length="244" mass="26882">MSESKKIQVISRAISILQSISNQPGGMSLGDIAKEVDLPRSTVQRIVAALEAESFTRSEGAGRILLGSGIFKLASSSYADIVSLTQNSLRKLSEKTRETVVLTQSNNTDLIVMHRFIANRELQVIPRIGVLDKPIYNTAPGRALLSLYSDQEVIEILGKEISENKELFGRLAKIRSNGIEYDHSKTMEGIVSIAAAINTFLGSLGISVLVPQHRFEQNKDFYIKELLKVKKVILSDIGIKNSKL</sequence>
<name>A0A1L4BS47_9GAMM</name>
<dbReference type="InterPro" id="IPR036390">
    <property type="entry name" value="WH_DNA-bd_sf"/>
</dbReference>
<dbReference type="Proteomes" id="UP000184222">
    <property type="component" value="Chromosome"/>
</dbReference>
<protein>
    <submittedName>
        <fullName evidence="6">IclR family transcriptional regulator</fullName>
    </submittedName>
</protein>
<dbReference type="PANTHER" id="PTHR30136">
    <property type="entry name" value="HELIX-TURN-HELIX TRANSCRIPTIONAL REGULATOR, ICLR FAMILY"/>
    <property type="match status" value="1"/>
</dbReference>
<dbReference type="InterPro" id="IPR036388">
    <property type="entry name" value="WH-like_DNA-bd_sf"/>
</dbReference>
<dbReference type="OrthoDB" id="9807558at2"/>
<dbReference type="PROSITE" id="PS51078">
    <property type="entry name" value="ICLR_ED"/>
    <property type="match status" value="1"/>
</dbReference>
<dbReference type="SMART" id="SM00346">
    <property type="entry name" value="HTH_ICLR"/>
    <property type="match status" value="1"/>
</dbReference>
<dbReference type="SUPFAM" id="SSF46785">
    <property type="entry name" value="Winged helix' DNA-binding domain"/>
    <property type="match status" value="1"/>
</dbReference>
<evidence type="ECO:0000313" key="7">
    <source>
        <dbReference type="Proteomes" id="UP000184222"/>
    </source>
</evidence>
<keyword evidence="7" id="KW-1185">Reference proteome</keyword>
<dbReference type="GO" id="GO:0003700">
    <property type="term" value="F:DNA-binding transcription factor activity"/>
    <property type="evidence" value="ECO:0007669"/>
    <property type="project" value="TreeGrafter"/>
</dbReference>
<dbReference type="InterPro" id="IPR029016">
    <property type="entry name" value="GAF-like_dom_sf"/>
</dbReference>
<proteinExistence type="predicted"/>
<dbReference type="Pfam" id="PF09339">
    <property type="entry name" value="HTH_IclR"/>
    <property type="match status" value="1"/>
</dbReference>
<evidence type="ECO:0000256" key="3">
    <source>
        <dbReference type="ARBA" id="ARBA00023163"/>
    </source>
</evidence>
<dbReference type="AlphaFoldDB" id="A0A1L4BS47"/>
<dbReference type="GO" id="GO:0003677">
    <property type="term" value="F:DNA binding"/>
    <property type="evidence" value="ECO:0007669"/>
    <property type="project" value="UniProtKB-KW"/>
</dbReference>
<feature type="domain" description="IclR-ED" evidence="5">
    <location>
        <begin position="69"/>
        <end position="239"/>
    </location>
</feature>
<dbReference type="Gene3D" id="3.30.450.40">
    <property type="match status" value="1"/>
</dbReference>
<dbReference type="InterPro" id="IPR050707">
    <property type="entry name" value="HTH_MetabolicPath_Reg"/>
</dbReference>
<dbReference type="InterPro" id="IPR005471">
    <property type="entry name" value="Tscrpt_reg_IclR_N"/>
</dbReference>
<evidence type="ECO:0000259" key="4">
    <source>
        <dbReference type="PROSITE" id="PS51077"/>
    </source>
</evidence>
<keyword evidence="3" id="KW-0804">Transcription</keyword>
<dbReference type="GO" id="GO:0045892">
    <property type="term" value="P:negative regulation of DNA-templated transcription"/>
    <property type="evidence" value="ECO:0007669"/>
    <property type="project" value="TreeGrafter"/>
</dbReference>
<dbReference type="InterPro" id="IPR014757">
    <property type="entry name" value="Tscrpt_reg_IclR_C"/>
</dbReference>